<accession>A0A1Q9D7P9</accession>
<feature type="compositionally biased region" description="Polar residues" evidence="1">
    <location>
        <begin position="62"/>
        <end position="76"/>
    </location>
</feature>
<dbReference type="AlphaFoldDB" id="A0A1Q9D7P9"/>
<evidence type="ECO:0000313" key="2">
    <source>
        <dbReference type="EMBL" id="OLP91215.1"/>
    </source>
</evidence>
<feature type="compositionally biased region" description="Basic and acidic residues" evidence="1">
    <location>
        <begin position="42"/>
        <end position="59"/>
    </location>
</feature>
<comment type="caution">
    <text evidence="2">The sequence shown here is derived from an EMBL/GenBank/DDBJ whole genome shotgun (WGS) entry which is preliminary data.</text>
</comment>
<dbReference type="Proteomes" id="UP000186817">
    <property type="component" value="Unassembled WGS sequence"/>
</dbReference>
<protein>
    <submittedName>
        <fullName evidence="2">Uncharacterized protein</fullName>
    </submittedName>
</protein>
<reference evidence="2 3" key="1">
    <citation type="submission" date="2016-02" db="EMBL/GenBank/DDBJ databases">
        <title>Genome analysis of coral dinoflagellate symbionts highlights evolutionary adaptations to a symbiotic lifestyle.</title>
        <authorList>
            <person name="Aranda M."/>
            <person name="Li Y."/>
            <person name="Liew Y.J."/>
            <person name="Baumgarten S."/>
            <person name="Simakov O."/>
            <person name="Wilson M."/>
            <person name="Piel J."/>
            <person name="Ashoor H."/>
            <person name="Bougouffa S."/>
            <person name="Bajic V.B."/>
            <person name="Ryu T."/>
            <person name="Ravasi T."/>
            <person name="Bayer T."/>
            <person name="Micklem G."/>
            <person name="Kim H."/>
            <person name="Bhak J."/>
            <person name="Lajeunesse T.C."/>
            <person name="Voolstra C.R."/>
        </authorList>
    </citation>
    <scope>NUCLEOTIDE SEQUENCE [LARGE SCALE GENOMIC DNA]</scope>
    <source>
        <strain evidence="2 3">CCMP2467</strain>
    </source>
</reference>
<keyword evidence="3" id="KW-1185">Reference proteome</keyword>
<evidence type="ECO:0000313" key="3">
    <source>
        <dbReference type="Proteomes" id="UP000186817"/>
    </source>
</evidence>
<organism evidence="2 3">
    <name type="scientific">Symbiodinium microadriaticum</name>
    <name type="common">Dinoflagellate</name>
    <name type="synonym">Zooxanthella microadriatica</name>
    <dbReference type="NCBI Taxonomy" id="2951"/>
    <lineage>
        <taxon>Eukaryota</taxon>
        <taxon>Sar</taxon>
        <taxon>Alveolata</taxon>
        <taxon>Dinophyceae</taxon>
        <taxon>Suessiales</taxon>
        <taxon>Symbiodiniaceae</taxon>
        <taxon>Symbiodinium</taxon>
    </lineage>
</organism>
<name>A0A1Q9D7P9_SYMMI</name>
<proteinExistence type="predicted"/>
<gene>
    <name evidence="2" type="ORF">AK812_SmicGene27093</name>
</gene>
<sequence length="282" mass="30970">MRLGSTLHVSRAKSGNSCPKSGKSGMPCDNKGDLARQWNLDKPCRGEKSTHAEMKKQGKDYQFQSRTCVLQQSLRIESQADDRSRGTREQPADNDTPPDWGGETDEDDALTSWPWGESGCPSDRGQSEGILAERPSEPSGLPRQPQADLSEEGLAGHSPHPDVVVIDSSGESDMSEMPWAPLEPEPVGQPQVLEADEVADMPVPEQGSAPTLQEPPGAQARCRTGEDRAGSHRRKLRPPPPRRLSRDYGNSELEDKDNFLLKSLDNKFCSNPSTRKRTTSMD</sequence>
<feature type="compositionally biased region" description="Basic and acidic residues" evidence="1">
    <location>
        <begin position="78"/>
        <end position="91"/>
    </location>
</feature>
<feature type="region of interest" description="Disordered" evidence="1">
    <location>
        <begin position="1"/>
        <end position="254"/>
    </location>
</feature>
<dbReference type="EMBL" id="LSRX01000675">
    <property type="protein sequence ID" value="OLP91215.1"/>
    <property type="molecule type" value="Genomic_DNA"/>
</dbReference>
<evidence type="ECO:0000256" key="1">
    <source>
        <dbReference type="SAM" id="MobiDB-lite"/>
    </source>
</evidence>